<comment type="caution">
    <text evidence="1">The sequence shown here is derived from an EMBL/GenBank/DDBJ whole genome shotgun (WGS) entry which is preliminary data.</text>
</comment>
<proteinExistence type="predicted"/>
<organism evidence="1 2">
    <name type="scientific">Skeletonema marinoi</name>
    <dbReference type="NCBI Taxonomy" id="267567"/>
    <lineage>
        <taxon>Eukaryota</taxon>
        <taxon>Sar</taxon>
        <taxon>Stramenopiles</taxon>
        <taxon>Ochrophyta</taxon>
        <taxon>Bacillariophyta</taxon>
        <taxon>Coscinodiscophyceae</taxon>
        <taxon>Thalassiosirophycidae</taxon>
        <taxon>Thalassiosirales</taxon>
        <taxon>Skeletonemataceae</taxon>
        <taxon>Skeletonema</taxon>
        <taxon>Skeletonema marinoi-dohrnii complex</taxon>
    </lineage>
</organism>
<accession>A0AAD8Y972</accession>
<dbReference type="InterPro" id="IPR027443">
    <property type="entry name" value="IPNS-like_sf"/>
</dbReference>
<evidence type="ECO:0000313" key="1">
    <source>
        <dbReference type="EMBL" id="KAK1741842.1"/>
    </source>
</evidence>
<keyword evidence="2" id="KW-1185">Reference proteome</keyword>
<name>A0AAD8Y972_9STRA</name>
<gene>
    <name evidence="1" type="ORF">QTG54_007415</name>
</gene>
<dbReference type="SUPFAM" id="SSF51197">
    <property type="entry name" value="Clavaminate synthase-like"/>
    <property type="match status" value="1"/>
</dbReference>
<dbReference type="EMBL" id="JATAAI010000012">
    <property type="protein sequence ID" value="KAK1741842.1"/>
    <property type="molecule type" value="Genomic_DNA"/>
</dbReference>
<dbReference type="Gene3D" id="2.60.120.330">
    <property type="entry name" value="B-lactam Antibiotic, Isopenicillin N Synthase, Chain"/>
    <property type="match status" value="1"/>
</dbReference>
<dbReference type="AlphaFoldDB" id="A0AAD8Y972"/>
<protein>
    <submittedName>
        <fullName evidence="1">Uncharacterized protein</fullName>
    </submittedName>
</protein>
<evidence type="ECO:0000313" key="2">
    <source>
        <dbReference type="Proteomes" id="UP001224775"/>
    </source>
</evidence>
<sequence>MIVNQIFDKCVHDLEINGGYALLPLSELQSSLNNAISNAFDTARCAFDDIECGDDCSGDGALMHLIDPSTDSGGWTGYHKASHLNGRYNQHRQGFVFSNGEFFNLHSNVDFESDMKQFFHFSHDVVASGVLRAIERRLELPDCYFDNELGPTDNSSQWHLKQYQVDELDEHSNDTPPLSQQHDQKVLLPMHTDPSLISVVIIDSPGVNKGGKGLEVFQANCSEDTVPNDCKTKHSRGIWKAIPHHGRDVAIIFVGSVLSYLTKGQVFSAMKHRVVDDCKDDINDRMAATLFVRPQPGAYMKTLPSKYIEHGGASSTKLPPTFRVWNARVAKNYMKKKKKQKG</sequence>
<dbReference type="Proteomes" id="UP001224775">
    <property type="component" value="Unassembled WGS sequence"/>
</dbReference>
<reference evidence="1" key="1">
    <citation type="submission" date="2023-06" db="EMBL/GenBank/DDBJ databases">
        <title>Survivors Of The Sea: Transcriptome response of Skeletonema marinoi to long-term dormancy.</title>
        <authorList>
            <person name="Pinder M.I.M."/>
            <person name="Kourtchenko O."/>
            <person name="Robertson E.K."/>
            <person name="Larsson T."/>
            <person name="Maumus F."/>
            <person name="Osuna-Cruz C.M."/>
            <person name="Vancaester E."/>
            <person name="Stenow R."/>
            <person name="Vandepoele K."/>
            <person name="Ploug H."/>
            <person name="Bruchert V."/>
            <person name="Godhe A."/>
            <person name="Topel M."/>
        </authorList>
    </citation>
    <scope>NUCLEOTIDE SEQUENCE</scope>
    <source>
        <strain evidence="1">R05AC</strain>
    </source>
</reference>